<evidence type="ECO:0000313" key="8">
    <source>
        <dbReference type="Proteomes" id="UP000360750"/>
    </source>
</evidence>
<evidence type="ECO:0000256" key="4">
    <source>
        <dbReference type="ARBA" id="ARBA00023136"/>
    </source>
</evidence>
<feature type="transmembrane region" description="Helical" evidence="5">
    <location>
        <begin position="71"/>
        <end position="92"/>
    </location>
</feature>
<feature type="transmembrane region" description="Helical" evidence="5">
    <location>
        <begin position="29"/>
        <end position="51"/>
    </location>
</feature>
<evidence type="ECO:0000256" key="1">
    <source>
        <dbReference type="ARBA" id="ARBA00004127"/>
    </source>
</evidence>
<comment type="subcellular location">
    <subcellularLocation>
        <location evidence="1">Endomembrane system</location>
        <topology evidence="1">Multi-pass membrane protein</topology>
    </subcellularLocation>
</comment>
<feature type="transmembrane region" description="Helical" evidence="5">
    <location>
        <begin position="7"/>
        <end position="23"/>
    </location>
</feature>
<evidence type="ECO:0000313" key="7">
    <source>
        <dbReference type="EMBL" id="VFA89337.1"/>
    </source>
</evidence>
<name>A0ABD7V4Z0_9ACTN</name>
<dbReference type="InterPro" id="IPR003807">
    <property type="entry name" value="DUF202"/>
</dbReference>
<keyword evidence="2 5" id="KW-0812">Transmembrane</keyword>
<keyword evidence="3 5" id="KW-1133">Transmembrane helix</keyword>
<dbReference type="GO" id="GO:0012505">
    <property type="term" value="C:endomembrane system"/>
    <property type="evidence" value="ECO:0007669"/>
    <property type="project" value="UniProtKB-SubCell"/>
</dbReference>
<protein>
    <submittedName>
        <fullName evidence="7">Inner membrane protein yidH</fullName>
    </submittedName>
</protein>
<dbReference type="Proteomes" id="UP000360750">
    <property type="component" value="Unassembled WGS sequence"/>
</dbReference>
<evidence type="ECO:0000259" key="6">
    <source>
        <dbReference type="Pfam" id="PF02656"/>
    </source>
</evidence>
<proteinExistence type="predicted"/>
<evidence type="ECO:0000256" key="2">
    <source>
        <dbReference type="ARBA" id="ARBA00022692"/>
    </source>
</evidence>
<dbReference type="EMBL" id="CAACYD010000007">
    <property type="protein sequence ID" value="VFA89337.1"/>
    <property type="molecule type" value="Genomic_DNA"/>
</dbReference>
<feature type="domain" description="DUF202" evidence="6">
    <location>
        <begin position="2"/>
        <end position="59"/>
    </location>
</feature>
<evidence type="ECO:0000256" key="5">
    <source>
        <dbReference type="SAM" id="Phobius"/>
    </source>
</evidence>
<gene>
    <name evidence="7" type="primary">yidH</name>
    <name evidence="7" type="ORF">NCTC8139_02899</name>
</gene>
<dbReference type="AlphaFoldDB" id="A0ABD7V4Z0"/>
<comment type="caution">
    <text evidence="7">The sequence shown here is derived from an EMBL/GenBank/DDBJ whole genome shotgun (WGS) entry which is preliminary data.</text>
</comment>
<sequence length="94" mass="10081">MLAWIRTALGFMAAGVAIVYLAPEIDHQILDVMLGLLLIALGCSFALIGAWRWRRTMRALERGGPMPGPALILYVVTAIVVVAVLIAVVVVIQA</sequence>
<accession>A0ABD7V4Z0</accession>
<organism evidence="7 8">
    <name type="scientific">Gordonia paraffinivorans</name>
    <dbReference type="NCBI Taxonomy" id="175628"/>
    <lineage>
        <taxon>Bacteria</taxon>
        <taxon>Bacillati</taxon>
        <taxon>Actinomycetota</taxon>
        <taxon>Actinomycetes</taxon>
        <taxon>Mycobacteriales</taxon>
        <taxon>Gordoniaceae</taxon>
        <taxon>Gordonia</taxon>
    </lineage>
</organism>
<dbReference type="Pfam" id="PF02656">
    <property type="entry name" value="DUF202"/>
    <property type="match status" value="1"/>
</dbReference>
<reference evidence="7 8" key="1">
    <citation type="submission" date="2019-02" db="EMBL/GenBank/DDBJ databases">
        <authorList>
            <consortium name="Pathogen Informatics"/>
        </authorList>
    </citation>
    <scope>NUCLEOTIDE SEQUENCE [LARGE SCALE GENOMIC DNA]</scope>
    <source>
        <strain evidence="7 8">3012STDY6756503</strain>
    </source>
</reference>
<evidence type="ECO:0000256" key="3">
    <source>
        <dbReference type="ARBA" id="ARBA00022989"/>
    </source>
</evidence>
<keyword evidence="4 5" id="KW-0472">Membrane</keyword>